<dbReference type="EMBL" id="LAZR01001025">
    <property type="protein sequence ID" value="KKN52287.1"/>
    <property type="molecule type" value="Genomic_DNA"/>
</dbReference>
<reference evidence="1" key="1">
    <citation type="journal article" date="2015" name="Nature">
        <title>Complex archaea that bridge the gap between prokaryotes and eukaryotes.</title>
        <authorList>
            <person name="Spang A."/>
            <person name="Saw J.H."/>
            <person name="Jorgensen S.L."/>
            <person name="Zaremba-Niedzwiedzka K."/>
            <person name="Martijn J."/>
            <person name="Lind A.E."/>
            <person name="van Eijk R."/>
            <person name="Schleper C."/>
            <person name="Guy L."/>
            <person name="Ettema T.J."/>
        </authorList>
    </citation>
    <scope>NUCLEOTIDE SEQUENCE</scope>
</reference>
<dbReference type="AlphaFoldDB" id="A0A0F9RR52"/>
<name>A0A0F9RR52_9ZZZZ</name>
<sequence>MITDVIKGLLIFERYIEDLNAAWISAEHDLIYAPDLDRRVSEEDGKRLDSLGWFYMDDVWQKHV</sequence>
<protein>
    <submittedName>
        <fullName evidence="1">Uncharacterized protein</fullName>
    </submittedName>
</protein>
<evidence type="ECO:0000313" key="1">
    <source>
        <dbReference type="EMBL" id="KKN52287.1"/>
    </source>
</evidence>
<proteinExistence type="predicted"/>
<accession>A0A0F9RR52</accession>
<organism evidence="1">
    <name type="scientific">marine sediment metagenome</name>
    <dbReference type="NCBI Taxonomy" id="412755"/>
    <lineage>
        <taxon>unclassified sequences</taxon>
        <taxon>metagenomes</taxon>
        <taxon>ecological metagenomes</taxon>
    </lineage>
</organism>
<gene>
    <name evidence="1" type="ORF">LCGC14_0613820</name>
</gene>
<comment type="caution">
    <text evidence="1">The sequence shown here is derived from an EMBL/GenBank/DDBJ whole genome shotgun (WGS) entry which is preliminary data.</text>
</comment>